<name>A0A419S973_9SPHI</name>
<dbReference type="RefSeq" id="WP_182995306.1">
    <property type="nucleotide sequence ID" value="NZ_MBTA01000005.1"/>
</dbReference>
<dbReference type="Proteomes" id="UP000283433">
    <property type="component" value="Unassembled WGS sequence"/>
</dbReference>
<dbReference type="AlphaFoldDB" id="A0A419S973"/>
<keyword evidence="2" id="KW-1185">Reference proteome</keyword>
<protein>
    <submittedName>
        <fullName evidence="1">Uncharacterized protein</fullName>
    </submittedName>
</protein>
<proteinExistence type="predicted"/>
<reference evidence="1 2" key="1">
    <citation type="submission" date="2016-07" db="EMBL/GenBank/DDBJ databases">
        <title>Genome of Pelobium manganitolerans.</title>
        <authorList>
            <person name="Wu S."/>
            <person name="Wang G."/>
        </authorList>
    </citation>
    <scope>NUCLEOTIDE SEQUENCE [LARGE SCALE GENOMIC DNA]</scope>
    <source>
        <strain evidence="1 2">YS-25</strain>
    </source>
</reference>
<evidence type="ECO:0000313" key="1">
    <source>
        <dbReference type="EMBL" id="RKD18341.1"/>
    </source>
</evidence>
<dbReference type="EMBL" id="MBTA01000005">
    <property type="protein sequence ID" value="RKD18341.1"/>
    <property type="molecule type" value="Genomic_DNA"/>
</dbReference>
<organism evidence="1 2">
    <name type="scientific">Pelobium manganitolerans</name>
    <dbReference type="NCBI Taxonomy" id="1842495"/>
    <lineage>
        <taxon>Bacteria</taxon>
        <taxon>Pseudomonadati</taxon>
        <taxon>Bacteroidota</taxon>
        <taxon>Sphingobacteriia</taxon>
        <taxon>Sphingobacteriales</taxon>
        <taxon>Sphingobacteriaceae</taxon>
        <taxon>Pelobium</taxon>
    </lineage>
</organism>
<comment type="caution">
    <text evidence="1">The sequence shown here is derived from an EMBL/GenBank/DDBJ whole genome shotgun (WGS) entry which is preliminary data.</text>
</comment>
<gene>
    <name evidence="1" type="ORF">BCY91_15455</name>
</gene>
<evidence type="ECO:0000313" key="2">
    <source>
        <dbReference type="Proteomes" id="UP000283433"/>
    </source>
</evidence>
<sequence>MTKKLPNKKQLDTARQQNVWDFGNAILYKLCKDNFEHKTDDHILTKVLFIGRIYAAAVERRKNKSTDINDNFYTETIAPTFRKSKLDEKLSYLKTLKTDKVENIKSVLQTHFYLTSTLQKITALEKRSFSSKYLHFHLPDLFYIYDSRAVTALRQFTSNIPEDLKHILELDNIDSEYTKFYCKCYDFKRRINTELNIDLTNRQLDNLLIEVANKQSSLKLKKL</sequence>
<accession>A0A419S973</accession>